<reference evidence="1 2" key="1">
    <citation type="submission" date="2021-06" db="EMBL/GenBank/DDBJ databases">
        <title>Caerostris extrusa draft genome.</title>
        <authorList>
            <person name="Kono N."/>
            <person name="Arakawa K."/>
        </authorList>
    </citation>
    <scope>NUCLEOTIDE SEQUENCE [LARGE SCALE GENOMIC DNA]</scope>
</reference>
<organism evidence="1 2">
    <name type="scientific">Caerostris extrusa</name>
    <name type="common">Bark spider</name>
    <name type="synonym">Caerostris bankana</name>
    <dbReference type="NCBI Taxonomy" id="172846"/>
    <lineage>
        <taxon>Eukaryota</taxon>
        <taxon>Metazoa</taxon>
        <taxon>Ecdysozoa</taxon>
        <taxon>Arthropoda</taxon>
        <taxon>Chelicerata</taxon>
        <taxon>Arachnida</taxon>
        <taxon>Araneae</taxon>
        <taxon>Araneomorphae</taxon>
        <taxon>Entelegynae</taxon>
        <taxon>Araneoidea</taxon>
        <taxon>Araneidae</taxon>
        <taxon>Caerostris</taxon>
    </lineage>
</organism>
<comment type="caution">
    <text evidence="1">The sequence shown here is derived from an EMBL/GenBank/DDBJ whole genome shotgun (WGS) entry which is preliminary data.</text>
</comment>
<gene>
    <name evidence="1" type="ORF">CEXT_680171</name>
</gene>
<dbReference type="EMBL" id="BPLR01001806">
    <property type="protein sequence ID" value="GIX66641.1"/>
    <property type="molecule type" value="Genomic_DNA"/>
</dbReference>
<keyword evidence="2" id="KW-1185">Reference proteome</keyword>
<proteinExistence type="predicted"/>
<dbReference type="AlphaFoldDB" id="A0AAV4M5G4"/>
<evidence type="ECO:0000313" key="2">
    <source>
        <dbReference type="Proteomes" id="UP001054945"/>
    </source>
</evidence>
<dbReference type="Proteomes" id="UP001054945">
    <property type="component" value="Unassembled WGS sequence"/>
</dbReference>
<protein>
    <submittedName>
        <fullName evidence="1">Uncharacterized protein</fullName>
    </submittedName>
</protein>
<accession>A0AAV4M5G4</accession>
<evidence type="ECO:0000313" key="1">
    <source>
        <dbReference type="EMBL" id="GIX66641.1"/>
    </source>
</evidence>
<name>A0AAV4M5G4_CAEEX</name>
<sequence>MSNYIEIRKGNLKANEFCDQSQVVNNLPNFTNELDQNLRRKIAPFGVRCEEEDFSLREKDEKKIFQTCRMKKKIAPASEWDKNTNKLPEEW</sequence>